<name>A0A0F7TR64_PENBI</name>
<dbReference type="OrthoDB" id="5426563at2759"/>
<sequence length="305" mass="34194">MNWTGGQLRRHSARQSILSKTQKQNFARSRQQASNRVPGQPSTFRGVPGPNIGDNDRLDDKTACRDRQMIEEDAQNHTTLPSLRPLAGSVSADSTLHLDTLKRRLLQDPDWAAVSAARPLEVTFASAQDAERFGKRRRLTETDRKRLSATHGNQRTLAFPKSDDWRENENALDRIQIRITGQPGSQHLQNGQGLQTPPNRHANHDLSQIPGLYRPRLSANARCSAHLRSDPSSTVAPPSTKALVPHRRHVVVKNQVLQEQMGCGPHLLPSQPRQREASCSPTETLQYVPGWHNHLRANPFLPVEK</sequence>
<dbReference type="AlphaFoldDB" id="A0A0F7TR64"/>
<evidence type="ECO:0000313" key="2">
    <source>
        <dbReference type="EMBL" id="CEJ57442.1"/>
    </source>
</evidence>
<gene>
    <name evidence="2" type="ORF">PMG11_06134</name>
</gene>
<dbReference type="Proteomes" id="UP000042958">
    <property type="component" value="Unassembled WGS sequence"/>
</dbReference>
<proteinExistence type="predicted"/>
<reference evidence="3" key="1">
    <citation type="journal article" date="2015" name="Genome Announc.">
        <title>Draft genome sequence of the fungus Penicillium brasilianum MG11.</title>
        <authorList>
            <person name="Horn F."/>
            <person name="Linde J."/>
            <person name="Mattern D.J."/>
            <person name="Walther G."/>
            <person name="Guthke R."/>
            <person name="Brakhage A.A."/>
            <person name="Valiante V."/>
        </authorList>
    </citation>
    <scope>NUCLEOTIDE SEQUENCE [LARGE SCALE GENOMIC DNA]</scope>
    <source>
        <strain evidence="3">MG11</strain>
    </source>
</reference>
<evidence type="ECO:0000256" key="1">
    <source>
        <dbReference type="SAM" id="MobiDB-lite"/>
    </source>
</evidence>
<feature type="compositionally biased region" description="Polar residues" evidence="1">
    <location>
        <begin position="14"/>
        <end position="43"/>
    </location>
</feature>
<organism evidence="2 3">
    <name type="scientific">Penicillium brasilianum</name>
    <dbReference type="NCBI Taxonomy" id="104259"/>
    <lineage>
        <taxon>Eukaryota</taxon>
        <taxon>Fungi</taxon>
        <taxon>Dikarya</taxon>
        <taxon>Ascomycota</taxon>
        <taxon>Pezizomycotina</taxon>
        <taxon>Eurotiomycetes</taxon>
        <taxon>Eurotiomycetidae</taxon>
        <taxon>Eurotiales</taxon>
        <taxon>Aspergillaceae</taxon>
        <taxon>Penicillium</taxon>
    </lineage>
</organism>
<dbReference type="EMBL" id="CDHK01000005">
    <property type="protein sequence ID" value="CEJ57442.1"/>
    <property type="molecule type" value="Genomic_DNA"/>
</dbReference>
<protein>
    <submittedName>
        <fullName evidence="2">Uncharacterized protein</fullName>
    </submittedName>
</protein>
<keyword evidence="3" id="KW-1185">Reference proteome</keyword>
<feature type="region of interest" description="Disordered" evidence="1">
    <location>
        <begin position="1"/>
        <end position="59"/>
    </location>
</feature>
<evidence type="ECO:0000313" key="3">
    <source>
        <dbReference type="Proteomes" id="UP000042958"/>
    </source>
</evidence>
<accession>A0A0F7TR64</accession>